<dbReference type="AlphaFoldDB" id="A0A7X6R1N5"/>
<proteinExistence type="predicted"/>
<accession>A0A7X6R1N5</accession>
<evidence type="ECO:0000313" key="3">
    <source>
        <dbReference type="Proteomes" id="UP000540698"/>
    </source>
</evidence>
<protein>
    <submittedName>
        <fullName evidence="2">Uncharacterized protein</fullName>
    </submittedName>
</protein>
<keyword evidence="3" id="KW-1185">Reference proteome</keyword>
<dbReference type="Proteomes" id="UP000540698">
    <property type="component" value="Unassembled WGS sequence"/>
</dbReference>
<feature type="region of interest" description="Disordered" evidence="1">
    <location>
        <begin position="54"/>
        <end position="89"/>
    </location>
</feature>
<comment type="caution">
    <text evidence="2">The sequence shown here is derived from an EMBL/GenBank/DDBJ whole genome shotgun (WGS) entry which is preliminary data.</text>
</comment>
<feature type="compositionally biased region" description="Basic and acidic residues" evidence="1">
    <location>
        <begin position="80"/>
        <end position="89"/>
    </location>
</feature>
<evidence type="ECO:0000256" key="1">
    <source>
        <dbReference type="SAM" id="MobiDB-lite"/>
    </source>
</evidence>
<evidence type="ECO:0000313" key="2">
    <source>
        <dbReference type="EMBL" id="NKY25539.1"/>
    </source>
</evidence>
<organism evidence="2 3">
    <name type="scientific">Nocardia gamkensis</name>
    <dbReference type="NCBI Taxonomy" id="352869"/>
    <lineage>
        <taxon>Bacteria</taxon>
        <taxon>Bacillati</taxon>
        <taxon>Actinomycetota</taxon>
        <taxon>Actinomycetes</taxon>
        <taxon>Mycobacteriales</taxon>
        <taxon>Nocardiaceae</taxon>
        <taxon>Nocardia</taxon>
    </lineage>
</organism>
<reference evidence="2 3" key="1">
    <citation type="submission" date="2020-04" db="EMBL/GenBank/DDBJ databases">
        <title>MicrobeNet Type strains.</title>
        <authorList>
            <person name="Nicholson A.C."/>
        </authorList>
    </citation>
    <scope>NUCLEOTIDE SEQUENCE [LARGE SCALE GENOMIC DNA]</scope>
    <source>
        <strain evidence="2 3">DSM 44956</strain>
    </source>
</reference>
<sequence>MSKTNRPNYRREAQGKHRQTRHRGEITVRSVKRKTPDLHKLSRAVIALAMAEMDAEKEASQKAHAAESSTDGQMPAADDAASKEVRHDD</sequence>
<feature type="compositionally biased region" description="Basic and acidic residues" evidence="1">
    <location>
        <begin position="54"/>
        <end position="65"/>
    </location>
</feature>
<dbReference type="RefSeq" id="WP_084499256.1">
    <property type="nucleotide sequence ID" value="NZ_JAAXOS010000002.1"/>
</dbReference>
<gene>
    <name evidence="2" type="ORF">HGB38_04720</name>
</gene>
<feature type="region of interest" description="Disordered" evidence="1">
    <location>
        <begin position="1"/>
        <end position="26"/>
    </location>
</feature>
<name>A0A7X6R1N5_9NOCA</name>
<dbReference type="EMBL" id="JAAXOS010000002">
    <property type="protein sequence ID" value="NKY25539.1"/>
    <property type="molecule type" value="Genomic_DNA"/>
</dbReference>